<dbReference type="CDD" id="cd20302">
    <property type="entry name" value="cupin_DAD"/>
    <property type="match status" value="1"/>
</dbReference>
<sequence length="150" mass="17100">MHSSAQEELYLAASKVPWVPQGDGIYFKPLRINRKAGSWINLLKVQRAGRVNRHRHLGPVEAYVLAGSWRYLERDWVAKAGDFVFEADDDIHTLEVVGDAEMITLFSIHGPFEYLDDQDNVIGAETADSKLDRYVRHCEQFGIELAPIIF</sequence>
<protein>
    <submittedName>
        <fullName evidence="2">2,4'-dihydroxyacetophenone dioxygenase family protein</fullName>
    </submittedName>
</protein>
<dbReference type="InterPro" id="IPR025979">
    <property type="entry name" value="ChrR-like_cupin_dom"/>
</dbReference>
<dbReference type="RefSeq" id="WP_346117905.1">
    <property type="nucleotide sequence ID" value="NZ_BAAAXC010000005.1"/>
</dbReference>
<dbReference type="InterPro" id="IPR011051">
    <property type="entry name" value="RmlC_Cupin_sf"/>
</dbReference>
<dbReference type="Pfam" id="PF12973">
    <property type="entry name" value="Cupin_7"/>
    <property type="match status" value="1"/>
</dbReference>
<dbReference type="EMBL" id="JBHMCE010000023">
    <property type="protein sequence ID" value="MFB9534071.1"/>
    <property type="molecule type" value="Genomic_DNA"/>
</dbReference>
<evidence type="ECO:0000313" key="2">
    <source>
        <dbReference type="EMBL" id="MFB9534071.1"/>
    </source>
</evidence>
<dbReference type="InterPro" id="IPR014710">
    <property type="entry name" value="RmlC-like_jellyroll"/>
</dbReference>
<dbReference type="SUPFAM" id="SSF51182">
    <property type="entry name" value="RmlC-like cupins"/>
    <property type="match status" value="1"/>
</dbReference>
<gene>
    <name evidence="2" type="ORF">ACFFRN_46395</name>
</gene>
<feature type="domain" description="ChrR-like cupin" evidence="1">
    <location>
        <begin position="7"/>
        <end position="112"/>
    </location>
</feature>
<evidence type="ECO:0000313" key="3">
    <source>
        <dbReference type="Proteomes" id="UP001589646"/>
    </source>
</evidence>
<name>A0ABV5QF12_9ACTN</name>
<accession>A0ABV5QF12</accession>
<evidence type="ECO:0000259" key="1">
    <source>
        <dbReference type="Pfam" id="PF12973"/>
    </source>
</evidence>
<proteinExistence type="predicted"/>
<keyword evidence="2" id="KW-0223">Dioxygenase</keyword>
<dbReference type="GO" id="GO:0051213">
    <property type="term" value="F:dioxygenase activity"/>
    <property type="evidence" value="ECO:0007669"/>
    <property type="project" value="UniProtKB-KW"/>
</dbReference>
<keyword evidence="3" id="KW-1185">Reference proteome</keyword>
<dbReference type="Proteomes" id="UP001589646">
    <property type="component" value="Unassembled WGS sequence"/>
</dbReference>
<organism evidence="2 3">
    <name type="scientific">Nonomuraea roseola</name>
    <dbReference type="NCBI Taxonomy" id="46179"/>
    <lineage>
        <taxon>Bacteria</taxon>
        <taxon>Bacillati</taxon>
        <taxon>Actinomycetota</taxon>
        <taxon>Actinomycetes</taxon>
        <taxon>Streptosporangiales</taxon>
        <taxon>Streptosporangiaceae</taxon>
        <taxon>Nonomuraea</taxon>
    </lineage>
</organism>
<dbReference type="Gene3D" id="2.60.120.10">
    <property type="entry name" value="Jelly Rolls"/>
    <property type="match status" value="1"/>
</dbReference>
<comment type="caution">
    <text evidence="2">The sequence shown here is derived from an EMBL/GenBank/DDBJ whole genome shotgun (WGS) entry which is preliminary data.</text>
</comment>
<keyword evidence="2" id="KW-0560">Oxidoreductase</keyword>
<reference evidence="2 3" key="1">
    <citation type="submission" date="2024-09" db="EMBL/GenBank/DDBJ databases">
        <authorList>
            <person name="Sun Q."/>
            <person name="Mori K."/>
        </authorList>
    </citation>
    <scope>NUCLEOTIDE SEQUENCE [LARGE SCALE GENOMIC DNA]</scope>
    <source>
        <strain evidence="2 3">JCM 3323</strain>
    </source>
</reference>